<protein>
    <submittedName>
        <fullName evidence="1">Uncharacterized protein</fullName>
    </submittedName>
</protein>
<dbReference type="AlphaFoldDB" id="A0AAD9QBV5"/>
<gene>
    <name evidence="1" type="ORF">P5673_019578</name>
</gene>
<reference evidence="1" key="2">
    <citation type="journal article" date="2023" name="Science">
        <title>Genomic signatures of disease resistance in endangered staghorn corals.</title>
        <authorList>
            <person name="Vollmer S.V."/>
            <person name="Selwyn J.D."/>
            <person name="Despard B.A."/>
            <person name="Roesel C.L."/>
        </authorList>
    </citation>
    <scope>NUCLEOTIDE SEQUENCE</scope>
    <source>
        <strain evidence="1">K2</strain>
    </source>
</reference>
<name>A0AAD9QBV5_ACRCE</name>
<reference evidence="1" key="1">
    <citation type="journal article" date="2023" name="G3 (Bethesda)">
        <title>Whole genome assembly and annotation of the endangered Caribbean coral Acropora cervicornis.</title>
        <authorList>
            <person name="Selwyn J.D."/>
            <person name="Vollmer S.V."/>
        </authorList>
    </citation>
    <scope>NUCLEOTIDE SEQUENCE</scope>
    <source>
        <strain evidence="1">K2</strain>
    </source>
</reference>
<keyword evidence="2" id="KW-1185">Reference proteome</keyword>
<organism evidence="1 2">
    <name type="scientific">Acropora cervicornis</name>
    <name type="common">Staghorn coral</name>
    <dbReference type="NCBI Taxonomy" id="6130"/>
    <lineage>
        <taxon>Eukaryota</taxon>
        <taxon>Metazoa</taxon>
        <taxon>Cnidaria</taxon>
        <taxon>Anthozoa</taxon>
        <taxon>Hexacorallia</taxon>
        <taxon>Scleractinia</taxon>
        <taxon>Astrocoeniina</taxon>
        <taxon>Acroporidae</taxon>
        <taxon>Acropora</taxon>
    </lineage>
</organism>
<dbReference type="EMBL" id="JARQWQ010000046">
    <property type="protein sequence ID" value="KAK2558010.1"/>
    <property type="molecule type" value="Genomic_DNA"/>
</dbReference>
<sequence>MTLRRFHCGRLVHAFEISKLRMVTEKVYEKSLCRFSKQFSATTGNPQKLTQRTSTERHCEYKCHLSA</sequence>
<evidence type="ECO:0000313" key="1">
    <source>
        <dbReference type="EMBL" id="KAK2558010.1"/>
    </source>
</evidence>
<accession>A0AAD9QBV5</accession>
<proteinExistence type="predicted"/>
<dbReference type="Proteomes" id="UP001249851">
    <property type="component" value="Unassembled WGS sequence"/>
</dbReference>
<comment type="caution">
    <text evidence="1">The sequence shown here is derived from an EMBL/GenBank/DDBJ whole genome shotgun (WGS) entry which is preliminary data.</text>
</comment>
<evidence type="ECO:0000313" key="2">
    <source>
        <dbReference type="Proteomes" id="UP001249851"/>
    </source>
</evidence>